<dbReference type="Proteomes" id="UP000254621">
    <property type="component" value="Unassembled WGS sequence"/>
</dbReference>
<organism evidence="2 3">
    <name type="scientific">Weissella viridescens</name>
    <name type="common">Lactobacillus viridescens</name>
    <dbReference type="NCBI Taxonomy" id="1629"/>
    <lineage>
        <taxon>Bacteria</taxon>
        <taxon>Bacillati</taxon>
        <taxon>Bacillota</taxon>
        <taxon>Bacilli</taxon>
        <taxon>Lactobacillales</taxon>
        <taxon>Lactobacillaceae</taxon>
        <taxon>Weissella</taxon>
    </lineage>
</organism>
<evidence type="ECO:0000256" key="1">
    <source>
        <dbReference type="SAM" id="Phobius"/>
    </source>
</evidence>
<keyword evidence="1" id="KW-1133">Transmembrane helix</keyword>
<gene>
    <name evidence="2" type="primary">manZ_2</name>
    <name evidence="2" type="ORF">NCTC13645_01885</name>
</gene>
<dbReference type="GO" id="GO:0016020">
    <property type="term" value="C:membrane"/>
    <property type="evidence" value="ECO:0007669"/>
    <property type="project" value="InterPro"/>
</dbReference>
<evidence type="ECO:0000313" key="2">
    <source>
        <dbReference type="EMBL" id="SUP59625.1"/>
    </source>
</evidence>
<dbReference type="AlphaFoldDB" id="A0A380P3B4"/>
<reference evidence="2 3" key="1">
    <citation type="submission" date="2018-06" db="EMBL/GenBank/DDBJ databases">
        <authorList>
            <consortium name="Pathogen Informatics"/>
            <person name="Doyle S."/>
        </authorList>
    </citation>
    <scope>NUCLEOTIDE SEQUENCE [LARGE SCALE GENOMIC DNA]</scope>
    <source>
        <strain evidence="2 3">NCTC13645</strain>
    </source>
</reference>
<sequence>MGNSSSSLGAFAAGLAQSGQILGPIIFFVVWNIMRMAFLWYTQELGYREGTNITQNLGGG</sequence>
<proteinExistence type="predicted"/>
<accession>A0A380P3B4</accession>
<evidence type="ECO:0000313" key="3">
    <source>
        <dbReference type="Proteomes" id="UP000254621"/>
    </source>
</evidence>
<dbReference type="EMBL" id="UHIV01000004">
    <property type="protein sequence ID" value="SUP59625.1"/>
    <property type="molecule type" value="Genomic_DNA"/>
</dbReference>
<protein>
    <submittedName>
        <fullName evidence="2">PTS system mannose-specific EIID component</fullName>
    </submittedName>
</protein>
<feature type="transmembrane region" description="Helical" evidence="1">
    <location>
        <begin position="20"/>
        <end position="41"/>
    </location>
</feature>
<keyword evidence="1" id="KW-0472">Membrane</keyword>
<name>A0A380P3B4_WEIVI</name>
<keyword evidence="1" id="KW-0812">Transmembrane</keyword>
<dbReference type="Pfam" id="PF03613">
    <property type="entry name" value="EIID-AGA"/>
    <property type="match status" value="1"/>
</dbReference>
<dbReference type="InterPro" id="IPR004704">
    <property type="entry name" value="PTS_IID_man"/>
</dbReference>
<dbReference type="GO" id="GO:0009401">
    <property type="term" value="P:phosphoenolpyruvate-dependent sugar phosphotransferase system"/>
    <property type="evidence" value="ECO:0007669"/>
    <property type="project" value="InterPro"/>
</dbReference>